<name>A0A1E7EL05_9STRA</name>
<keyword evidence="3" id="KW-1185">Reference proteome</keyword>
<evidence type="ECO:0000313" key="3">
    <source>
        <dbReference type="Proteomes" id="UP000095751"/>
    </source>
</evidence>
<reference evidence="2 3" key="1">
    <citation type="submission" date="2016-09" db="EMBL/GenBank/DDBJ databases">
        <title>Extensive genetic diversity and differential bi-allelic expression allows diatom success in the polar Southern Ocean.</title>
        <authorList>
            <consortium name="DOE Joint Genome Institute"/>
            <person name="Mock T."/>
            <person name="Otillar R.P."/>
            <person name="Strauss J."/>
            <person name="Dupont C."/>
            <person name="Frickenhaus S."/>
            <person name="Maumus F."/>
            <person name="Mcmullan M."/>
            <person name="Sanges R."/>
            <person name="Schmutz J."/>
            <person name="Toseland A."/>
            <person name="Valas R."/>
            <person name="Veluchamy A."/>
            <person name="Ward B.J."/>
            <person name="Allen A."/>
            <person name="Barry K."/>
            <person name="Falciatore A."/>
            <person name="Ferrante M."/>
            <person name="Fortunato A.E."/>
            <person name="Gloeckner G."/>
            <person name="Gruber A."/>
            <person name="Hipkin R."/>
            <person name="Janech M."/>
            <person name="Kroth P."/>
            <person name="Leese F."/>
            <person name="Lindquist E."/>
            <person name="Lyon B.R."/>
            <person name="Martin J."/>
            <person name="Mayer C."/>
            <person name="Parker M."/>
            <person name="Quesneville H."/>
            <person name="Raymond J."/>
            <person name="Uhlig C."/>
            <person name="Valentin K.U."/>
            <person name="Worden A.Z."/>
            <person name="Armbrust E.V."/>
            <person name="Bowler C."/>
            <person name="Green B."/>
            <person name="Moulton V."/>
            <person name="Van Oosterhout C."/>
            <person name="Grigoriev I."/>
        </authorList>
    </citation>
    <scope>NUCLEOTIDE SEQUENCE [LARGE SCALE GENOMIC DNA]</scope>
    <source>
        <strain evidence="2 3">CCMP1102</strain>
    </source>
</reference>
<gene>
    <name evidence="2" type="ORF">FRACYDRAFT_254558</name>
</gene>
<feature type="region of interest" description="Disordered" evidence="1">
    <location>
        <begin position="292"/>
        <end position="357"/>
    </location>
</feature>
<evidence type="ECO:0000313" key="2">
    <source>
        <dbReference type="EMBL" id="OEU06537.1"/>
    </source>
</evidence>
<sequence>MTISTKKMMQQQSPHPLSSLLSFVIVRVAVLSFLLSGGLIPVKVSAFSVSSPIAMIDIRNHQNRHNPINLNSRSRSNKHLIVLKAGLFGEQGSVYNTNNNSSDNYSNQIKNGTTYISSTSDWQIYVDQSKASLDRGGSATLDAFCSLCGHTVQIIPALLPKPASGGKGPWIRCMWNNKNKNNNTRSSPNLDVSNVDSVGKVYRILTTHLGVKQEGVVLLLRASAFLRQAQSHKEILQKEIEGEEWKLTDSEVLIALASDNEAAAAVADATASVASSSGSSVTIDEYEKVMTDTVPPPEADHHSVSVNTTTATTADDDGNGDKKTDKWSIPWLSSLFDKNKPPSDIDDGDDDNNNNNSELLDRTVIRLSILQKLQTNGTDIQKGQLRRIQYRHGLYQTSLLQATQDSLRSTELLPEYTASWILAGELLSDLWKIKESRQYYEKAISLVAATTPTNVNDENYLLKESIMTLLDGLGTRQDLLDQQARANKKWSKDSIRLALDIAG</sequence>
<dbReference type="Proteomes" id="UP000095751">
    <property type="component" value="Unassembled WGS sequence"/>
</dbReference>
<dbReference type="OrthoDB" id="201014at2759"/>
<dbReference type="AlphaFoldDB" id="A0A1E7EL05"/>
<evidence type="ECO:0000256" key="1">
    <source>
        <dbReference type="SAM" id="MobiDB-lite"/>
    </source>
</evidence>
<dbReference type="EMBL" id="KV784408">
    <property type="protein sequence ID" value="OEU06537.1"/>
    <property type="molecule type" value="Genomic_DNA"/>
</dbReference>
<dbReference type="KEGG" id="fcy:FRACYDRAFT_254558"/>
<organism evidence="2 3">
    <name type="scientific">Fragilariopsis cylindrus CCMP1102</name>
    <dbReference type="NCBI Taxonomy" id="635003"/>
    <lineage>
        <taxon>Eukaryota</taxon>
        <taxon>Sar</taxon>
        <taxon>Stramenopiles</taxon>
        <taxon>Ochrophyta</taxon>
        <taxon>Bacillariophyta</taxon>
        <taxon>Bacillariophyceae</taxon>
        <taxon>Bacillariophycidae</taxon>
        <taxon>Bacillariales</taxon>
        <taxon>Bacillariaceae</taxon>
        <taxon>Fragilariopsis</taxon>
    </lineage>
</organism>
<accession>A0A1E7EL05</accession>
<dbReference type="InParanoid" id="A0A1E7EL05"/>
<protein>
    <submittedName>
        <fullName evidence="2">Uncharacterized protein</fullName>
    </submittedName>
</protein>
<proteinExistence type="predicted"/>